<dbReference type="InterPro" id="IPR011642">
    <property type="entry name" value="Gate_dom"/>
</dbReference>
<accession>A0A1Y3PQW9</accession>
<comment type="caution">
    <text evidence="3">The sequence shown here is derived from an EMBL/GenBank/DDBJ whole genome shotgun (WGS) entry which is preliminary data.</text>
</comment>
<dbReference type="GO" id="GO:0005886">
    <property type="term" value="C:plasma membrane"/>
    <property type="evidence" value="ECO:0007669"/>
    <property type="project" value="TreeGrafter"/>
</dbReference>
<keyword evidence="1" id="KW-0472">Membrane</keyword>
<keyword evidence="1" id="KW-1133">Transmembrane helix</keyword>
<feature type="transmembrane region" description="Helical" evidence="1">
    <location>
        <begin position="6"/>
        <end position="26"/>
    </location>
</feature>
<dbReference type="Pfam" id="PF07670">
    <property type="entry name" value="Gate"/>
    <property type="match status" value="1"/>
</dbReference>
<evidence type="ECO:0000259" key="2">
    <source>
        <dbReference type="Pfam" id="PF07670"/>
    </source>
</evidence>
<dbReference type="Proteomes" id="UP000196475">
    <property type="component" value="Unassembled WGS sequence"/>
</dbReference>
<evidence type="ECO:0000313" key="3">
    <source>
        <dbReference type="EMBL" id="OUM89730.1"/>
    </source>
</evidence>
<dbReference type="EMBL" id="LZRT01000036">
    <property type="protein sequence ID" value="OUM89730.1"/>
    <property type="molecule type" value="Genomic_DNA"/>
</dbReference>
<proteinExistence type="predicted"/>
<evidence type="ECO:0000256" key="1">
    <source>
        <dbReference type="SAM" id="Phobius"/>
    </source>
</evidence>
<name>A0A1Y3PQW9_9BACI</name>
<dbReference type="PANTHER" id="PTHR35793:SF2">
    <property type="entry name" value="INNER MEMBRANE PROTEIN YJIG"/>
    <property type="match status" value="1"/>
</dbReference>
<sequence length="178" mass="19207">MVGLVSTLSVWFISLLLMTILLTAFWKRVPVYEVFIEGAKGGFQTAVDLIPHLVAMMVAVTVFRESGAMDLLVRLIAPVGHWLGIPEEVMPLALIRSISGSGSLAITTDIIDTYGPDSFLGRLASTMYGSSDTTLYVLAVYFGAVGIRNSRYALKVGLLADFVAVIASVFIVRLVFAT</sequence>
<keyword evidence="1" id="KW-0812">Transmembrane</keyword>
<dbReference type="PANTHER" id="PTHR35793">
    <property type="entry name" value="INNER MEMBRANE PROTEIN YJIG"/>
    <property type="match status" value="1"/>
</dbReference>
<protein>
    <submittedName>
        <fullName evidence="3">Spore maturation protein</fullName>
    </submittedName>
</protein>
<gene>
    <name evidence="3" type="ORF">BAA01_02925</name>
</gene>
<dbReference type="InterPro" id="IPR052549">
    <property type="entry name" value="SpmB"/>
</dbReference>
<feature type="domain" description="Nucleoside transporter/FeoB GTPase Gate" evidence="2">
    <location>
        <begin position="48"/>
        <end position="147"/>
    </location>
</feature>
<dbReference type="AlphaFoldDB" id="A0A1Y3PQW9"/>
<reference evidence="4" key="1">
    <citation type="submission" date="2016-06" db="EMBL/GenBank/DDBJ databases">
        <authorList>
            <person name="Nascimento L."/>
            <person name="Pereira R.V."/>
            <person name="Martins L.F."/>
            <person name="Quaggio R.B."/>
            <person name="Silva A.M."/>
            <person name="Setubal J.C."/>
        </authorList>
    </citation>
    <scope>NUCLEOTIDE SEQUENCE [LARGE SCALE GENOMIC DNA]</scope>
</reference>
<organism evidence="3 4">
    <name type="scientific">Bacillus thermozeamaize</name>
    <dbReference type="NCBI Taxonomy" id="230954"/>
    <lineage>
        <taxon>Bacteria</taxon>
        <taxon>Bacillati</taxon>
        <taxon>Bacillota</taxon>
        <taxon>Bacilli</taxon>
        <taxon>Bacillales</taxon>
        <taxon>Bacillaceae</taxon>
        <taxon>Bacillus</taxon>
    </lineage>
</organism>
<evidence type="ECO:0000313" key="4">
    <source>
        <dbReference type="Proteomes" id="UP000196475"/>
    </source>
</evidence>
<feature type="transmembrane region" description="Helical" evidence="1">
    <location>
        <begin position="156"/>
        <end position="176"/>
    </location>
</feature>